<proteinExistence type="predicted"/>
<gene>
    <name evidence="1" type="ORF">CLUMA_CG009559</name>
</gene>
<evidence type="ECO:0000313" key="1">
    <source>
        <dbReference type="EMBL" id="CRK96129.1"/>
    </source>
</evidence>
<dbReference type="AlphaFoldDB" id="A0A1J1ICG5"/>
<keyword evidence="2" id="KW-1185">Reference proteome</keyword>
<protein>
    <submittedName>
        <fullName evidence="1">CLUMA_CG009559, isoform A</fullName>
    </submittedName>
</protein>
<dbReference type="EMBL" id="CVRI01000043">
    <property type="protein sequence ID" value="CRK96129.1"/>
    <property type="molecule type" value="Genomic_DNA"/>
</dbReference>
<accession>A0A1J1ICG5</accession>
<organism evidence="1 2">
    <name type="scientific">Clunio marinus</name>
    <dbReference type="NCBI Taxonomy" id="568069"/>
    <lineage>
        <taxon>Eukaryota</taxon>
        <taxon>Metazoa</taxon>
        <taxon>Ecdysozoa</taxon>
        <taxon>Arthropoda</taxon>
        <taxon>Hexapoda</taxon>
        <taxon>Insecta</taxon>
        <taxon>Pterygota</taxon>
        <taxon>Neoptera</taxon>
        <taxon>Endopterygota</taxon>
        <taxon>Diptera</taxon>
        <taxon>Nematocera</taxon>
        <taxon>Chironomoidea</taxon>
        <taxon>Chironomidae</taxon>
        <taxon>Clunio</taxon>
    </lineage>
</organism>
<evidence type="ECO:0000313" key="2">
    <source>
        <dbReference type="Proteomes" id="UP000183832"/>
    </source>
</evidence>
<sequence>MKRPKLNVDVQSYHMMLFLYDLYFSPCAIELRLSHGGEKFEIQLRSKNKSQVQKILSQETLTNFHNHTNTHTFQLSVVYGLYLNHQREFQFEYKLIQAVTSLMKRDQNNGMMMRNGRV</sequence>
<name>A0A1J1ICG5_9DIPT</name>
<reference evidence="1 2" key="1">
    <citation type="submission" date="2015-04" db="EMBL/GenBank/DDBJ databases">
        <authorList>
            <person name="Syromyatnikov M.Y."/>
            <person name="Popov V.N."/>
        </authorList>
    </citation>
    <scope>NUCLEOTIDE SEQUENCE [LARGE SCALE GENOMIC DNA]</scope>
</reference>
<dbReference type="Proteomes" id="UP000183832">
    <property type="component" value="Unassembled WGS sequence"/>
</dbReference>